<name>A0A164INJ5_9NOCA</name>
<dbReference type="EMBL" id="LWGR01000019">
    <property type="protein sequence ID" value="KZM69602.1"/>
    <property type="molecule type" value="Genomic_DNA"/>
</dbReference>
<evidence type="ECO:0000256" key="1">
    <source>
        <dbReference type="SAM" id="MobiDB-lite"/>
    </source>
</evidence>
<reference evidence="3 4" key="1">
    <citation type="submission" date="2016-04" db="EMBL/GenBank/DDBJ databases">
        <authorList>
            <person name="Evans L.H."/>
            <person name="Alamgir A."/>
            <person name="Owens N."/>
            <person name="Weber N.D."/>
            <person name="Virtaneva K."/>
            <person name="Barbian K."/>
            <person name="Babar A."/>
            <person name="Rosenke K."/>
        </authorList>
    </citation>
    <scope>NUCLEOTIDE SEQUENCE [LARGE SCALE GENOMIC DNA]</scope>
    <source>
        <strain evidence="3 4">IFM 0406</strain>
    </source>
</reference>
<gene>
    <name evidence="3" type="ORF">AWN90_07420</name>
</gene>
<keyword evidence="4" id="KW-1185">Reference proteome</keyword>
<evidence type="ECO:0000313" key="4">
    <source>
        <dbReference type="Proteomes" id="UP000076512"/>
    </source>
</evidence>
<dbReference type="RefSeq" id="WP_067578843.1">
    <property type="nucleotide sequence ID" value="NZ_JABMCZ010000002.1"/>
</dbReference>
<comment type="caution">
    <text evidence="3">The sequence shown here is derived from an EMBL/GenBank/DDBJ whole genome shotgun (WGS) entry which is preliminary data.</text>
</comment>
<protein>
    <recommendedName>
        <fullName evidence="2">DUF5808 domain-containing protein</fullName>
    </recommendedName>
</protein>
<dbReference type="Pfam" id="PF19124">
    <property type="entry name" value="DUF5808"/>
    <property type="match status" value="1"/>
</dbReference>
<accession>A0A164INJ5</accession>
<evidence type="ECO:0000259" key="2">
    <source>
        <dbReference type="Pfam" id="PF19124"/>
    </source>
</evidence>
<dbReference type="STRING" id="455432.AWN90_07420"/>
<dbReference type="OrthoDB" id="4558476at2"/>
<dbReference type="AlphaFoldDB" id="A0A164INJ5"/>
<feature type="domain" description="DUF5808" evidence="2">
    <location>
        <begin position="43"/>
        <end position="67"/>
    </location>
</feature>
<proteinExistence type="predicted"/>
<dbReference type="Proteomes" id="UP000076512">
    <property type="component" value="Unassembled WGS sequence"/>
</dbReference>
<sequence>MTSPNQDRVEPDRVPRPQGTVAGMPYDWRRPTWARLRARWWNRDDPRVFTPKSFGWGFDVNLYRLVHPRRRGTAGDR</sequence>
<organism evidence="3 4">
    <name type="scientific">Nocardia terpenica</name>
    <dbReference type="NCBI Taxonomy" id="455432"/>
    <lineage>
        <taxon>Bacteria</taxon>
        <taxon>Bacillati</taxon>
        <taxon>Actinomycetota</taxon>
        <taxon>Actinomycetes</taxon>
        <taxon>Mycobacteriales</taxon>
        <taxon>Nocardiaceae</taxon>
        <taxon>Nocardia</taxon>
    </lineage>
</organism>
<feature type="region of interest" description="Disordered" evidence="1">
    <location>
        <begin position="1"/>
        <end position="23"/>
    </location>
</feature>
<dbReference type="InterPro" id="IPR043831">
    <property type="entry name" value="DUF5808"/>
</dbReference>
<evidence type="ECO:0000313" key="3">
    <source>
        <dbReference type="EMBL" id="KZM69602.1"/>
    </source>
</evidence>